<dbReference type="PROSITE" id="PS50109">
    <property type="entry name" value="HIS_KIN"/>
    <property type="match status" value="1"/>
</dbReference>
<evidence type="ECO:0000256" key="12">
    <source>
        <dbReference type="ARBA" id="ARBA00022989"/>
    </source>
</evidence>
<feature type="transmembrane region" description="Helical" evidence="15">
    <location>
        <begin position="161"/>
        <end position="180"/>
    </location>
</feature>
<keyword evidence="6" id="KW-0597">Phosphoprotein</keyword>
<dbReference type="Gene3D" id="1.10.287.130">
    <property type="match status" value="1"/>
</dbReference>
<keyword evidence="11" id="KW-0067">ATP-binding</keyword>
<dbReference type="CDD" id="cd00082">
    <property type="entry name" value="HisKA"/>
    <property type="match status" value="1"/>
</dbReference>
<dbReference type="PANTHER" id="PTHR44936:SF5">
    <property type="entry name" value="SENSOR HISTIDINE KINASE ENVZ"/>
    <property type="match status" value="1"/>
</dbReference>
<dbReference type="InterPro" id="IPR005467">
    <property type="entry name" value="His_kinase_dom"/>
</dbReference>
<evidence type="ECO:0000256" key="11">
    <source>
        <dbReference type="ARBA" id="ARBA00022840"/>
    </source>
</evidence>
<keyword evidence="8 15" id="KW-0812">Transmembrane</keyword>
<dbReference type="Proteomes" id="UP000694660">
    <property type="component" value="Unassembled WGS sequence"/>
</dbReference>
<dbReference type="SMART" id="SM00387">
    <property type="entry name" value="HATPase_c"/>
    <property type="match status" value="1"/>
</dbReference>
<evidence type="ECO:0000256" key="9">
    <source>
        <dbReference type="ARBA" id="ARBA00022741"/>
    </source>
</evidence>
<keyword evidence="4" id="KW-1003">Cell membrane</keyword>
<dbReference type="PANTHER" id="PTHR44936">
    <property type="entry name" value="SENSOR PROTEIN CREC"/>
    <property type="match status" value="1"/>
</dbReference>
<dbReference type="InterPro" id="IPR003661">
    <property type="entry name" value="HisK_dim/P_dom"/>
</dbReference>
<accession>A0A944HCI3</accession>
<reference evidence="19" key="1">
    <citation type="journal article" date="2022" name="ISME J.">
        <title>Genetic and phylogenetic analysis of dissimilatory iodate-reducing bacteria identifies potential niches across the world's oceans.</title>
        <authorList>
            <person name="Reyes-Umana V."/>
            <person name="Henning Z."/>
            <person name="Lee K."/>
            <person name="Barnum T.P."/>
            <person name="Coates J.D."/>
        </authorList>
    </citation>
    <scope>NUCLEOTIDE SEQUENCE [LARGE SCALE GENOMIC DNA]</scope>
    <source>
        <strain evidence="19">IR12</strain>
    </source>
</reference>
<keyword evidence="7" id="KW-0808">Transferase</keyword>
<dbReference type="SUPFAM" id="SSF47384">
    <property type="entry name" value="Homodimeric domain of signal transducing histidine kinase"/>
    <property type="match status" value="1"/>
</dbReference>
<evidence type="ECO:0000256" key="6">
    <source>
        <dbReference type="ARBA" id="ARBA00022553"/>
    </source>
</evidence>
<dbReference type="SUPFAM" id="SSF55874">
    <property type="entry name" value="ATPase domain of HSP90 chaperone/DNA topoisomerase II/histidine kinase"/>
    <property type="match status" value="1"/>
</dbReference>
<dbReference type="Pfam" id="PF00672">
    <property type="entry name" value="HAMP"/>
    <property type="match status" value="1"/>
</dbReference>
<dbReference type="GO" id="GO:0005886">
    <property type="term" value="C:plasma membrane"/>
    <property type="evidence" value="ECO:0007669"/>
    <property type="project" value="UniProtKB-SubCell"/>
</dbReference>
<name>A0A944HCI3_DENI1</name>
<comment type="catalytic activity">
    <reaction evidence="1">
        <text>ATP + protein L-histidine = ADP + protein N-phospho-L-histidine.</text>
        <dbReference type="EC" id="2.7.13.3"/>
    </reaction>
</comment>
<organism evidence="18 19">
    <name type="scientific">Denitromonas iodatirespirans</name>
    <dbReference type="NCBI Taxonomy" id="2795389"/>
    <lineage>
        <taxon>Bacteria</taxon>
        <taxon>Pseudomonadati</taxon>
        <taxon>Pseudomonadota</taxon>
        <taxon>Betaproteobacteria</taxon>
        <taxon>Rhodocyclales</taxon>
        <taxon>Zoogloeaceae</taxon>
        <taxon>Denitromonas</taxon>
    </lineage>
</organism>
<keyword evidence="10" id="KW-0418">Kinase</keyword>
<evidence type="ECO:0000313" key="19">
    <source>
        <dbReference type="Proteomes" id="UP000694660"/>
    </source>
</evidence>
<dbReference type="GO" id="GO:0000155">
    <property type="term" value="F:phosphorelay sensor kinase activity"/>
    <property type="evidence" value="ECO:0007669"/>
    <property type="project" value="InterPro"/>
</dbReference>
<sequence length="440" mass="48465">MSRRCKPRRGHSLFRRLMLIWLFGLAVVITVSLGLSLGASGRALRQQLYTQMAHDVASAVRLMDYLPPAERADWLATLDRPYYRFALTPPPARGYSGDRLDDDEAVALLRALIGDRPLTLRGEWSGPEHRPALYVGLALADGTPFSVTLTSPANLMPRGRLFAAVALLVLGVMALTWLAVRIATRPLSRLAAAARALGDNPERAPLPEDGPREVREAAHAFNQMQTRIRHHMAERTQILAAISHDLQTPITRLRLRTEMLDDAVTRTRFDADLDAMQALVREGLDYARSLESHEAPRPIDLNALLDTLRLEAEEMGMPVSVTGRAATACTGRLHALRRALWNLIDNGVKYGERVDITLADTDAGWQIDIRDHGPGLPETEREAVFEPFYRREASRNRDTGGTGLGLAITRNLLRAQGGEVVLANAEGGGLCARVSLPRAV</sequence>
<evidence type="ECO:0000259" key="17">
    <source>
        <dbReference type="PROSITE" id="PS50885"/>
    </source>
</evidence>
<dbReference type="SMART" id="SM00304">
    <property type="entry name" value="HAMP"/>
    <property type="match status" value="1"/>
</dbReference>
<dbReference type="SUPFAM" id="SSF158472">
    <property type="entry name" value="HAMP domain-like"/>
    <property type="match status" value="1"/>
</dbReference>
<dbReference type="InterPro" id="IPR036097">
    <property type="entry name" value="HisK_dim/P_sf"/>
</dbReference>
<dbReference type="Pfam" id="PF00512">
    <property type="entry name" value="HisKA"/>
    <property type="match status" value="1"/>
</dbReference>
<dbReference type="InterPro" id="IPR050980">
    <property type="entry name" value="2C_sensor_his_kinase"/>
</dbReference>
<comment type="caution">
    <text evidence="18">The sequence shown here is derived from an EMBL/GenBank/DDBJ whole genome shotgun (WGS) entry which is preliminary data.</text>
</comment>
<dbReference type="InterPro" id="IPR036890">
    <property type="entry name" value="HATPase_C_sf"/>
</dbReference>
<keyword evidence="14 15" id="KW-0472">Membrane</keyword>
<evidence type="ECO:0000256" key="2">
    <source>
        <dbReference type="ARBA" id="ARBA00004429"/>
    </source>
</evidence>
<evidence type="ECO:0000256" key="8">
    <source>
        <dbReference type="ARBA" id="ARBA00022692"/>
    </source>
</evidence>
<dbReference type="Gene3D" id="3.30.565.10">
    <property type="entry name" value="Histidine kinase-like ATPase, C-terminal domain"/>
    <property type="match status" value="1"/>
</dbReference>
<keyword evidence="19" id="KW-1185">Reference proteome</keyword>
<evidence type="ECO:0000256" key="5">
    <source>
        <dbReference type="ARBA" id="ARBA00022519"/>
    </source>
</evidence>
<dbReference type="InterPro" id="IPR003594">
    <property type="entry name" value="HATPase_dom"/>
</dbReference>
<keyword evidence="9" id="KW-0547">Nucleotide-binding</keyword>
<evidence type="ECO:0000256" key="7">
    <source>
        <dbReference type="ARBA" id="ARBA00022679"/>
    </source>
</evidence>
<evidence type="ECO:0000256" key="3">
    <source>
        <dbReference type="ARBA" id="ARBA00012438"/>
    </source>
</evidence>
<dbReference type="SMART" id="SM00388">
    <property type="entry name" value="HisKA"/>
    <property type="match status" value="1"/>
</dbReference>
<dbReference type="EC" id="2.7.13.3" evidence="3"/>
<evidence type="ECO:0000256" key="1">
    <source>
        <dbReference type="ARBA" id="ARBA00000085"/>
    </source>
</evidence>
<evidence type="ECO:0000259" key="16">
    <source>
        <dbReference type="PROSITE" id="PS50109"/>
    </source>
</evidence>
<dbReference type="RefSeq" id="WP_214360968.1">
    <property type="nucleotide sequence ID" value="NZ_JAEKFT010000007.1"/>
</dbReference>
<evidence type="ECO:0000256" key="13">
    <source>
        <dbReference type="ARBA" id="ARBA00023012"/>
    </source>
</evidence>
<feature type="domain" description="HAMP" evidence="17">
    <location>
        <begin position="181"/>
        <end position="233"/>
    </location>
</feature>
<evidence type="ECO:0000313" key="18">
    <source>
        <dbReference type="EMBL" id="MBT0961211.1"/>
    </source>
</evidence>
<evidence type="ECO:0000256" key="10">
    <source>
        <dbReference type="ARBA" id="ARBA00022777"/>
    </source>
</evidence>
<dbReference type="Pfam" id="PF02518">
    <property type="entry name" value="HATPase_c"/>
    <property type="match status" value="1"/>
</dbReference>
<dbReference type="InterPro" id="IPR003660">
    <property type="entry name" value="HAMP_dom"/>
</dbReference>
<evidence type="ECO:0000256" key="15">
    <source>
        <dbReference type="SAM" id="Phobius"/>
    </source>
</evidence>
<protein>
    <recommendedName>
        <fullName evidence="3">histidine kinase</fullName>
        <ecNumber evidence="3">2.7.13.3</ecNumber>
    </recommendedName>
</protein>
<evidence type="ECO:0000256" key="4">
    <source>
        <dbReference type="ARBA" id="ARBA00022475"/>
    </source>
</evidence>
<gene>
    <name evidence="18" type="ORF">I8J34_08485</name>
</gene>
<dbReference type="AlphaFoldDB" id="A0A944HCI3"/>
<dbReference type="PRINTS" id="PR00344">
    <property type="entry name" value="BCTRLSENSOR"/>
</dbReference>
<dbReference type="PROSITE" id="PS50885">
    <property type="entry name" value="HAMP"/>
    <property type="match status" value="1"/>
</dbReference>
<keyword evidence="12 15" id="KW-1133">Transmembrane helix</keyword>
<keyword evidence="5" id="KW-0997">Cell inner membrane</keyword>
<proteinExistence type="predicted"/>
<feature type="domain" description="Histidine kinase" evidence="16">
    <location>
        <begin position="241"/>
        <end position="440"/>
    </location>
</feature>
<dbReference type="GO" id="GO:0005524">
    <property type="term" value="F:ATP binding"/>
    <property type="evidence" value="ECO:0007669"/>
    <property type="project" value="UniProtKB-KW"/>
</dbReference>
<keyword evidence="13" id="KW-0902">Two-component regulatory system</keyword>
<evidence type="ECO:0000256" key="14">
    <source>
        <dbReference type="ARBA" id="ARBA00023136"/>
    </source>
</evidence>
<dbReference type="EMBL" id="JAEKFT010000007">
    <property type="protein sequence ID" value="MBT0961211.1"/>
    <property type="molecule type" value="Genomic_DNA"/>
</dbReference>
<comment type="subcellular location">
    <subcellularLocation>
        <location evidence="2">Cell inner membrane</location>
        <topology evidence="2">Multi-pass membrane protein</topology>
    </subcellularLocation>
</comment>
<dbReference type="InterPro" id="IPR004358">
    <property type="entry name" value="Sig_transdc_His_kin-like_C"/>
</dbReference>